<dbReference type="AlphaFoldDB" id="A0AAD5QC16"/>
<sequence length="74" mass="8276">MLRELVDQLLRRGARPAAVNDSNMKTSTVMRRFSDEPPILAYESRSSQNTIEKCGSRLLVANSADDMARIHPTS</sequence>
<reference evidence="1" key="1">
    <citation type="submission" date="2021-06" db="EMBL/GenBank/DDBJ databases">
        <title>Parelaphostrongylus tenuis whole genome reference sequence.</title>
        <authorList>
            <person name="Garwood T.J."/>
            <person name="Larsen P.A."/>
            <person name="Fountain-Jones N.M."/>
            <person name="Garbe J.R."/>
            <person name="Macchietto M.G."/>
            <person name="Kania S.A."/>
            <person name="Gerhold R.W."/>
            <person name="Richards J.E."/>
            <person name="Wolf T.M."/>
        </authorList>
    </citation>
    <scope>NUCLEOTIDE SEQUENCE</scope>
    <source>
        <strain evidence="1">MNPRO001-30</strain>
        <tissue evidence="1">Meninges</tissue>
    </source>
</reference>
<keyword evidence="2" id="KW-1185">Reference proteome</keyword>
<protein>
    <submittedName>
        <fullName evidence="1">Uncharacterized protein</fullName>
    </submittedName>
</protein>
<evidence type="ECO:0000313" key="2">
    <source>
        <dbReference type="Proteomes" id="UP001196413"/>
    </source>
</evidence>
<organism evidence="1 2">
    <name type="scientific">Parelaphostrongylus tenuis</name>
    <name type="common">Meningeal worm</name>
    <dbReference type="NCBI Taxonomy" id="148309"/>
    <lineage>
        <taxon>Eukaryota</taxon>
        <taxon>Metazoa</taxon>
        <taxon>Ecdysozoa</taxon>
        <taxon>Nematoda</taxon>
        <taxon>Chromadorea</taxon>
        <taxon>Rhabditida</taxon>
        <taxon>Rhabditina</taxon>
        <taxon>Rhabditomorpha</taxon>
        <taxon>Strongyloidea</taxon>
        <taxon>Metastrongylidae</taxon>
        <taxon>Parelaphostrongylus</taxon>
    </lineage>
</organism>
<dbReference type="Proteomes" id="UP001196413">
    <property type="component" value="Unassembled WGS sequence"/>
</dbReference>
<dbReference type="EMBL" id="JAHQIW010000161">
    <property type="protein sequence ID" value="KAJ1346363.1"/>
    <property type="molecule type" value="Genomic_DNA"/>
</dbReference>
<proteinExistence type="predicted"/>
<evidence type="ECO:0000313" key="1">
    <source>
        <dbReference type="EMBL" id="KAJ1346363.1"/>
    </source>
</evidence>
<accession>A0AAD5QC16</accession>
<name>A0AAD5QC16_PARTN</name>
<gene>
    <name evidence="1" type="ORF">KIN20_001127</name>
</gene>
<comment type="caution">
    <text evidence="1">The sequence shown here is derived from an EMBL/GenBank/DDBJ whole genome shotgun (WGS) entry which is preliminary data.</text>
</comment>